<reference evidence="2" key="2">
    <citation type="journal article" date="2021" name="Genome Biol. Evol.">
        <title>Developing a high-quality reference genome for a parasitic bivalve with doubly uniparental inheritance (Bivalvia: Unionida).</title>
        <authorList>
            <person name="Smith C.H."/>
        </authorList>
    </citation>
    <scope>NUCLEOTIDE SEQUENCE</scope>
    <source>
        <strain evidence="2">CHS0354</strain>
        <tissue evidence="2">Mantle</tissue>
    </source>
</reference>
<keyword evidence="3" id="KW-1185">Reference proteome</keyword>
<organism evidence="2 3">
    <name type="scientific">Potamilus streckersoni</name>
    <dbReference type="NCBI Taxonomy" id="2493646"/>
    <lineage>
        <taxon>Eukaryota</taxon>
        <taxon>Metazoa</taxon>
        <taxon>Spiralia</taxon>
        <taxon>Lophotrochozoa</taxon>
        <taxon>Mollusca</taxon>
        <taxon>Bivalvia</taxon>
        <taxon>Autobranchia</taxon>
        <taxon>Heteroconchia</taxon>
        <taxon>Palaeoheterodonta</taxon>
        <taxon>Unionida</taxon>
        <taxon>Unionoidea</taxon>
        <taxon>Unionidae</taxon>
        <taxon>Ambleminae</taxon>
        <taxon>Lampsilini</taxon>
        <taxon>Potamilus</taxon>
    </lineage>
</organism>
<dbReference type="Proteomes" id="UP001195483">
    <property type="component" value="Unassembled WGS sequence"/>
</dbReference>
<evidence type="ECO:0000313" key="3">
    <source>
        <dbReference type="Proteomes" id="UP001195483"/>
    </source>
</evidence>
<accession>A0AAE0S7A9</accession>
<evidence type="ECO:0000256" key="1">
    <source>
        <dbReference type="SAM" id="MobiDB-lite"/>
    </source>
</evidence>
<dbReference type="EMBL" id="JAEAOA010001764">
    <property type="protein sequence ID" value="KAK3586625.1"/>
    <property type="molecule type" value="Genomic_DNA"/>
</dbReference>
<gene>
    <name evidence="2" type="ORF">CHS0354_029506</name>
</gene>
<sequence>MEWECWVFRPYEYTRPLMVQLARGQAYHPNENSTSSPLRYMESTPLPGPSSININSDPQTSTTYSTINATDQFFELLITKQLLNRFTRDYKEKKFRPKGKKSSRAMYIAKTGSHLTKPYQKNNQKSPATTLNTTCNNFTLPVPYPSNQCLTTPDERTPTLLETTPIANKGPHKTKTQIVNFITDIRQQIEKSNSNEHRILPNQSSQQKLATTPQSTKQRNYHPYYLTLFLHSKGNSFLFTPDASIINKLHSYQPGYIKIVRRKNLIILEVTTKQQIKSYLSIKKLLGKPVSIKRHRSCYKEKGKTTPRRRRKPTHNNKTSSQRDNLQSSTLPNTNGTYNTHKSRQLVSTHASNKHPFIRFPIPPTIINIYPNTANPFKCNNHPHQISKILKSAIFPLHLYIWSWNCRSLKIYQNFQELYTPPQIHPGSSAYKNSNSKELQKRFQISKYIQHRFYGTQGVVWPST</sequence>
<comment type="caution">
    <text evidence="2">The sequence shown here is derived from an EMBL/GenBank/DDBJ whole genome shotgun (WGS) entry which is preliminary data.</text>
</comment>
<name>A0AAE0S7A9_9BIVA</name>
<feature type="compositionally biased region" description="Polar residues" evidence="1">
    <location>
        <begin position="320"/>
        <end position="340"/>
    </location>
</feature>
<dbReference type="AlphaFoldDB" id="A0AAE0S7A9"/>
<reference evidence="2" key="1">
    <citation type="journal article" date="2021" name="Genome Biol. Evol.">
        <title>A High-Quality Reference Genome for a Parasitic Bivalve with Doubly Uniparental Inheritance (Bivalvia: Unionida).</title>
        <authorList>
            <person name="Smith C.H."/>
        </authorList>
    </citation>
    <scope>NUCLEOTIDE SEQUENCE</scope>
    <source>
        <strain evidence="2">CHS0354</strain>
    </source>
</reference>
<feature type="compositionally biased region" description="Polar residues" evidence="1">
    <location>
        <begin position="201"/>
        <end position="216"/>
    </location>
</feature>
<feature type="compositionally biased region" description="Basic residues" evidence="1">
    <location>
        <begin position="305"/>
        <end position="315"/>
    </location>
</feature>
<reference evidence="2" key="3">
    <citation type="submission" date="2023-05" db="EMBL/GenBank/DDBJ databases">
        <authorList>
            <person name="Smith C.H."/>
        </authorList>
    </citation>
    <scope>NUCLEOTIDE SEQUENCE</scope>
    <source>
        <strain evidence="2">CHS0354</strain>
        <tissue evidence="2">Mantle</tissue>
    </source>
</reference>
<proteinExistence type="predicted"/>
<protein>
    <submittedName>
        <fullName evidence="2">Uncharacterized protein</fullName>
    </submittedName>
</protein>
<evidence type="ECO:0000313" key="2">
    <source>
        <dbReference type="EMBL" id="KAK3586625.1"/>
    </source>
</evidence>
<feature type="region of interest" description="Disordered" evidence="1">
    <location>
        <begin position="293"/>
        <end position="340"/>
    </location>
</feature>
<feature type="region of interest" description="Disordered" evidence="1">
    <location>
        <begin position="196"/>
        <end position="216"/>
    </location>
</feature>